<gene>
    <name evidence="1" type="ORF">GCM10017579_05550</name>
</gene>
<reference evidence="1" key="1">
    <citation type="journal article" date="2014" name="Int. J. Syst. Evol. Microbiol.">
        <title>Complete genome of a new Firmicutes species belonging to the dominant human colonic microbiota ('Ruminococcus bicirculans') reveals two chromosomes and a selective capacity to utilize plant glucans.</title>
        <authorList>
            <consortium name="NISC Comparative Sequencing Program"/>
            <person name="Wegmann U."/>
            <person name="Louis P."/>
            <person name="Goesmann A."/>
            <person name="Henrissat B."/>
            <person name="Duncan S.H."/>
            <person name="Flint H.J."/>
        </authorList>
    </citation>
    <scope>NUCLEOTIDE SEQUENCE</scope>
    <source>
        <strain evidence="1">VKM Ac-1246</strain>
    </source>
</reference>
<keyword evidence="2" id="KW-1185">Reference proteome</keyword>
<dbReference type="Proteomes" id="UP001142292">
    <property type="component" value="Unassembled WGS sequence"/>
</dbReference>
<reference evidence="1" key="2">
    <citation type="submission" date="2023-01" db="EMBL/GenBank/DDBJ databases">
        <authorList>
            <person name="Sun Q."/>
            <person name="Evtushenko L."/>
        </authorList>
    </citation>
    <scope>NUCLEOTIDE SEQUENCE</scope>
    <source>
        <strain evidence="1">VKM Ac-1246</strain>
    </source>
</reference>
<dbReference type="RefSeq" id="WP_271188337.1">
    <property type="nucleotide sequence ID" value="NZ_BSEL01000001.1"/>
</dbReference>
<proteinExistence type="predicted"/>
<protein>
    <submittedName>
        <fullName evidence="1">Uncharacterized protein</fullName>
    </submittedName>
</protein>
<dbReference type="EMBL" id="BSEL01000001">
    <property type="protein sequence ID" value="GLJ66519.1"/>
    <property type="molecule type" value="Genomic_DNA"/>
</dbReference>
<evidence type="ECO:0000313" key="2">
    <source>
        <dbReference type="Proteomes" id="UP001142292"/>
    </source>
</evidence>
<evidence type="ECO:0000313" key="1">
    <source>
        <dbReference type="EMBL" id="GLJ66519.1"/>
    </source>
</evidence>
<accession>A0ABQ5SRH7</accession>
<sequence length="236" mass="26374">MPSDEYLRFKAAVIRSESASPLAFGRAREQQRLIDWLQRLLDIGDPDAHADVERQWRDALRLPGSLEDAEAWPDDLDQSDGIDVPADDPLYGLRYWSVFNHRLVAPYLTAKTGVPTHHPTATWKPGDNTSSTRYCRGRGPHPGPDRRCGCGIRAMASWELIERLAANSGKRDRTVPVALGRVALWGRVTGRSYGDDPPYTIRATHARLVELYVDDDPELEAALRATYAVPGTEEES</sequence>
<name>A0ABQ5SRH7_9ACTN</name>
<organism evidence="1 2">
    <name type="scientific">Nocardioides luteus</name>
    <dbReference type="NCBI Taxonomy" id="1844"/>
    <lineage>
        <taxon>Bacteria</taxon>
        <taxon>Bacillati</taxon>
        <taxon>Actinomycetota</taxon>
        <taxon>Actinomycetes</taxon>
        <taxon>Propionibacteriales</taxon>
        <taxon>Nocardioidaceae</taxon>
        <taxon>Nocardioides</taxon>
    </lineage>
</organism>
<comment type="caution">
    <text evidence="1">The sequence shown here is derived from an EMBL/GenBank/DDBJ whole genome shotgun (WGS) entry which is preliminary data.</text>
</comment>